<dbReference type="InterPro" id="IPR053842">
    <property type="entry name" value="NikA-like"/>
</dbReference>
<protein>
    <recommendedName>
        <fullName evidence="3">Mobilisation protein (MobC)</fullName>
    </recommendedName>
</protein>
<dbReference type="AlphaFoldDB" id="A0A1M4TZ89"/>
<evidence type="ECO:0000313" key="2">
    <source>
        <dbReference type="Proteomes" id="UP000184114"/>
    </source>
</evidence>
<evidence type="ECO:0008006" key="3">
    <source>
        <dbReference type="Google" id="ProtNLM"/>
    </source>
</evidence>
<name>A0A1M4TZ89_9FIRM</name>
<keyword evidence="2" id="KW-1185">Reference proteome</keyword>
<dbReference type="RefSeq" id="WP_072973626.1">
    <property type="nucleotide sequence ID" value="NZ_FQTY01000002.1"/>
</dbReference>
<dbReference type="Proteomes" id="UP000184114">
    <property type="component" value="Unassembled WGS sequence"/>
</dbReference>
<sequence>MTNRVRKHGIYLMLSDDELEILENKYKLSGCRTLRQFIMKCVLGKDIFVLDMTVFRELSANVGRITGSINQIAKRVNSTGVIYKEDILDIKELLQRQGKDIYSLRKKLYELGNLETVNTEGV</sequence>
<dbReference type="EMBL" id="FQTY01000002">
    <property type="protein sequence ID" value="SHE49683.1"/>
    <property type="molecule type" value="Genomic_DNA"/>
</dbReference>
<dbReference type="STRING" id="1123404.SAMN02745784_00932"/>
<proteinExistence type="predicted"/>
<gene>
    <name evidence="1" type="ORF">SAMN02745784_00932</name>
</gene>
<accession>A0A1M4TZ89</accession>
<evidence type="ECO:0000313" key="1">
    <source>
        <dbReference type="EMBL" id="SHE49683.1"/>
    </source>
</evidence>
<organism evidence="1 2">
    <name type="scientific">Tissierella praeacuta DSM 18095</name>
    <dbReference type="NCBI Taxonomy" id="1123404"/>
    <lineage>
        <taxon>Bacteria</taxon>
        <taxon>Bacillati</taxon>
        <taxon>Bacillota</taxon>
        <taxon>Tissierellia</taxon>
        <taxon>Tissierellales</taxon>
        <taxon>Tissierellaceae</taxon>
        <taxon>Tissierella</taxon>
    </lineage>
</organism>
<dbReference type="GeneID" id="90996233"/>
<reference evidence="2" key="1">
    <citation type="submission" date="2016-11" db="EMBL/GenBank/DDBJ databases">
        <authorList>
            <person name="Varghese N."/>
            <person name="Submissions S."/>
        </authorList>
    </citation>
    <scope>NUCLEOTIDE SEQUENCE [LARGE SCALE GENOMIC DNA]</scope>
    <source>
        <strain evidence="2">DSM 18095</strain>
    </source>
</reference>
<dbReference type="Pfam" id="PF21983">
    <property type="entry name" value="NikA-like"/>
    <property type="match status" value="1"/>
</dbReference>